<accession>A0A1Y2I0S5</accession>
<evidence type="ECO:0000256" key="15">
    <source>
        <dbReference type="ARBA" id="ARBA00023166"/>
    </source>
</evidence>
<evidence type="ECO:0000256" key="18">
    <source>
        <dbReference type="ARBA" id="ARBA00039984"/>
    </source>
</evidence>
<keyword evidence="14 22" id="KW-0472">Membrane</keyword>
<feature type="transmembrane region" description="Helical" evidence="22">
    <location>
        <begin position="171"/>
        <end position="194"/>
    </location>
</feature>
<evidence type="ECO:0000256" key="11">
    <source>
        <dbReference type="ARBA" id="ARBA00023002"/>
    </source>
</evidence>
<gene>
    <name evidence="23" type="ORF">BCR44DRAFT_1399717</name>
</gene>
<evidence type="ECO:0000256" key="6">
    <source>
        <dbReference type="ARBA" id="ARBA00022692"/>
    </source>
</evidence>
<feature type="transmembrane region" description="Helical" evidence="22">
    <location>
        <begin position="453"/>
        <end position="471"/>
    </location>
</feature>
<dbReference type="GO" id="GO:0047598">
    <property type="term" value="F:7-dehydrocholesterol reductase activity"/>
    <property type="evidence" value="ECO:0007669"/>
    <property type="project" value="UniProtKB-EC"/>
</dbReference>
<reference evidence="23 24" key="1">
    <citation type="submission" date="2016-07" db="EMBL/GenBank/DDBJ databases">
        <title>Pervasive Adenine N6-methylation of Active Genes in Fungi.</title>
        <authorList>
            <consortium name="DOE Joint Genome Institute"/>
            <person name="Mondo S.J."/>
            <person name="Dannebaum R.O."/>
            <person name="Kuo R.C."/>
            <person name="Labutti K."/>
            <person name="Haridas S."/>
            <person name="Kuo A."/>
            <person name="Salamov A."/>
            <person name="Ahrendt S.R."/>
            <person name="Lipzen A."/>
            <person name="Sullivan W."/>
            <person name="Andreopoulos W.B."/>
            <person name="Clum A."/>
            <person name="Lindquist E."/>
            <person name="Daum C."/>
            <person name="Ramamoorthy G.K."/>
            <person name="Gryganskyi A."/>
            <person name="Culley D."/>
            <person name="Magnuson J.K."/>
            <person name="James T.Y."/>
            <person name="O'Malley M.A."/>
            <person name="Stajich J.E."/>
            <person name="Spatafora J.W."/>
            <person name="Visel A."/>
            <person name="Grigoriev I.V."/>
        </authorList>
    </citation>
    <scope>NUCLEOTIDE SEQUENCE [LARGE SCALE GENOMIC DNA]</scope>
    <source>
        <strain evidence="23 24">PL171</strain>
    </source>
</reference>
<evidence type="ECO:0000256" key="8">
    <source>
        <dbReference type="ARBA" id="ARBA00022857"/>
    </source>
</evidence>
<keyword evidence="4" id="KW-0444">Lipid biosynthesis</keyword>
<dbReference type="PANTHER" id="PTHR21257">
    <property type="entry name" value="DELTA(14)-STEROL REDUCTASE"/>
    <property type="match status" value="1"/>
</dbReference>
<keyword evidence="9" id="KW-0752">Steroid biosynthesis</keyword>
<dbReference type="InterPro" id="IPR001171">
    <property type="entry name" value="ERG24_DHCR-like"/>
</dbReference>
<sequence length="501" mass="56020">MTPPPTSNKLDSGTALADLANKASPQKPQGATTTAAVKSVAVTAQTGKTWGRSRDVDSVTIAISALIMGICPAMVGYFQIAIDRFGGALTAPALGWFLASPPAWAVPQSVPNFLTLSTADRIWSTLPTFSLETTALCAAWIAFQAALYMLLPGPIGFGQQTPAGHVLKYKVNGLLAWVVTHALFVGLSTVVPLFSGAVIADRFQGLYIAANIYGYLLTAFSFVKAHWFPTHAEDRKFSNSWIYDLYMGIEFNPRIGEWFDFKLFHNGRPGIVAWTLISYSFAVQQYVKHGMVTNSMILVNLLHATYVLDFFYWEDWYLRTIDICHDHFGFYLAWGDSVWLPFMYTLQGHYLAVNPVQLSTPAALAVGTLGAAGYYIFRQVNNQKDLVRRTDGKCKIWGKAPTMIRPKYTTSDGKEHHSILLTSGWWGLARHANYLGDLLLSSAMCLACGMEHLTPYFYIVFMTILLVGRIYRDDARCRGKYGKYWEQYCREVPYKLVPYVW</sequence>
<feature type="transmembrane region" description="Helical" evidence="22">
    <location>
        <begin position="126"/>
        <end position="151"/>
    </location>
</feature>
<evidence type="ECO:0000256" key="5">
    <source>
        <dbReference type="ARBA" id="ARBA00022548"/>
    </source>
</evidence>
<evidence type="ECO:0000256" key="14">
    <source>
        <dbReference type="ARBA" id="ARBA00023136"/>
    </source>
</evidence>
<evidence type="ECO:0000313" key="23">
    <source>
        <dbReference type="EMBL" id="ORZ39814.1"/>
    </source>
</evidence>
<keyword evidence="7" id="KW-0152">Cholesterol biosynthesis</keyword>
<comment type="catalytic activity">
    <reaction evidence="21">
        <text>7-dehydrodesmosterol + NADPH + H(+) = desmosterol + NADP(+)</text>
        <dbReference type="Rhea" id="RHEA:46740"/>
        <dbReference type="ChEBI" id="CHEBI:15378"/>
        <dbReference type="ChEBI" id="CHEBI:17737"/>
        <dbReference type="ChEBI" id="CHEBI:27910"/>
        <dbReference type="ChEBI" id="CHEBI:57783"/>
        <dbReference type="ChEBI" id="CHEBI:58349"/>
    </reaction>
    <physiologicalReaction direction="left-to-right" evidence="21">
        <dbReference type="Rhea" id="RHEA:46741"/>
    </physiologicalReaction>
</comment>
<keyword evidence="8" id="KW-0521">NADP</keyword>
<feature type="transmembrane region" description="Helical" evidence="22">
    <location>
        <begin position="206"/>
        <end position="227"/>
    </location>
</feature>
<dbReference type="EMBL" id="MCFL01000004">
    <property type="protein sequence ID" value="ORZ39814.1"/>
    <property type="molecule type" value="Genomic_DNA"/>
</dbReference>
<keyword evidence="11" id="KW-0560">Oxidoreductase</keyword>
<evidence type="ECO:0000256" key="17">
    <source>
        <dbReference type="ARBA" id="ARBA00038851"/>
    </source>
</evidence>
<keyword evidence="6 22" id="KW-0812">Transmembrane</keyword>
<dbReference type="AlphaFoldDB" id="A0A1Y2I0S5"/>
<evidence type="ECO:0000256" key="10">
    <source>
        <dbReference type="ARBA" id="ARBA00022989"/>
    </source>
</evidence>
<dbReference type="Gene3D" id="1.20.120.1630">
    <property type="match status" value="1"/>
</dbReference>
<keyword evidence="15" id="KW-1207">Sterol metabolism</keyword>
<evidence type="ECO:0000256" key="21">
    <source>
        <dbReference type="ARBA" id="ARBA00047826"/>
    </source>
</evidence>
<keyword evidence="5" id="KW-0153">Cholesterol metabolism</keyword>
<evidence type="ECO:0000256" key="19">
    <source>
        <dbReference type="ARBA" id="ARBA00042688"/>
    </source>
</evidence>
<keyword evidence="24" id="KW-1185">Reference proteome</keyword>
<name>A0A1Y2I0S5_9FUNG</name>
<evidence type="ECO:0000256" key="16">
    <source>
        <dbReference type="ARBA" id="ARBA00023221"/>
    </source>
</evidence>
<evidence type="ECO:0000256" key="1">
    <source>
        <dbReference type="ARBA" id="ARBA00004141"/>
    </source>
</evidence>
<keyword evidence="10 22" id="KW-1133">Transmembrane helix</keyword>
<comment type="pathway">
    <text evidence="2">Steroid biosynthesis; cholesterol biosynthesis.</text>
</comment>
<comment type="catalytic activity">
    <reaction evidence="20">
        <text>cholesterol + NADP(+) = 7-dehydrocholesterol + NADPH + H(+)</text>
        <dbReference type="Rhea" id="RHEA:23984"/>
        <dbReference type="ChEBI" id="CHEBI:15378"/>
        <dbReference type="ChEBI" id="CHEBI:16113"/>
        <dbReference type="ChEBI" id="CHEBI:17759"/>
        <dbReference type="ChEBI" id="CHEBI:57783"/>
        <dbReference type="ChEBI" id="CHEBI:58349"/>
        <dbReference type="EC" id="1.3.1.21"/>
    </reaction>
    <physiologicalReaction direction="right-to-left" evidence="20">
        <dbReference type="Rhea" id="RHEA:23986"/>
    </physiologicalReaction>
</comment>
<evidence type="ECO:0000256" key="22">
    <source>
        <dbReference type="SAM" id="Phobius"/>
    </source>
</evidence>
<evidence type="ECO:0000256" key="3">
    <source>
        <dbReference type="ARBA" id="ARBA00005402"/>
    </source>
</evidence>
<protein>
    <recommendedName>
        <fullName evidence="18">7-dehydrocholesterol reductase</fullName>
        <ecNumber evidence="17">1.3.1.21</ecNumber>
    </recommendedName>
    <alternativeName>
        <fullName evidence="19">Sterol Delta(7)-reductase</fullName>
    </alternativeName>
</protein>
<dbReference type="GO" id="GO:0016132">
    <property type="term" value="P:brassinosteroid biosynthetic process"/>
    <property type="evidence" value="ECO:0007669"/>
    <property type="project" value="TreeGrafter"/>
</dbReference>
<organism evidence="23 24">
    <name type="scientific">Catenaria anguillulae PL171</name>
    <dbReference type="NCBI Taxonomy" id="765915"/>
    <lineage>
        <taxon>Eukaryota</taxon>
        <taxon>Fungi</taxon>
        <taxon>Fungi incertae sedis</taxon>
        <taxon>Blastocladiomycota</taxon>
        <taxon>Blastocladiomycetes</taxon>
        <taxon>Blastocladiales</taxon>
        <taxon>Catenariaceae</taxon>
        <taxon>Catenaria</taxon>
    </lineage>
</organism>
<keyword evidence="16" id="KW-0753">Steroid metabolism</keyword>
<evidence type="ECO:0000256" key="2">
    <source>
        <dbReference type="ARBA" id="ARBA00004770"/>
    </source>
</evidence>
<comment type="caution">
    <text evidence="23">The sequence shown here is derived from an EMBL/GenBank/DDBJ whole genome shotgun (WGS) entry which is preliminary data.</text>
</comment>
<evidence type="ECO:0000313" key="24">
    <source>
        <dbReference type="Proteomes" id="UP000193411"/>
    </source>
</evidence>
<evidence type="ECO:0000256" key="9">
    <source>
        <dbReference type="ARBA" id="ARBA00022955"/>
    </source>
</evidence>
<dbReference type="GO" id="GO:0005789">
    <property type="term" value="C:endoplasmic reticulum membrane"/>
    <property type="evidence" value="ECO:0007669"/>
    <property type="project" value="TreeGrafter"/>
</dbReference>
<dbReference type="OrthoDB" id="5326588at2759"/>
<proteinExistence type="inferred from homology"/>
<dbReference type="PANTHER" id="PTHR21257:SF38">
    <property type="entry name" value="7-DEHYDROCHOLESTEROL REDUCTASE"/>
    <property type="match status" value="1"/>
</dbReference>
<evidence type="ECO:0000256" key="20">
    <source>
        <dbReference type="ARBA" id="ARBA00047795"/>
    </source>
</evidence>
<dbReference type="STRING" id="765915.A0A1Y2I0S5"/>
<dbReference type="FunFam" id="1.20.120.1630:FF:000004">
    <property type="entry name" value="7-dehydrocholesterol reductase"/>
    <property type="match status" value="1"/>
</dbReference>
<evidence type="ECO:0000256" key="12">
    <source>
        <dbReference type="ARBA" id="ARBA00023011"/>
    </source>
</evidence>
<dbReference type="Pfam" id="PF01222">
    <property type="entry name" value="ERG4_ERG24"/>
    <property type="match status" value="1"/>
</dbReference>
<keyword evidence="12" id="KW-0756">Sterol biosynthesis</keyword>
<keyword evidence="13" id="KW-0443">Lipid metabolism</keyword>
<dbReference type="GO" id="GO:0006695">
    <property type="term" value="P:cholesterol biosynthetic process"/>
    <property type="evidence" value="ECO:0007669"/>
    <property type="project" value="UniProtKB-KW"/>
</dbReference>
<evidence type="ECO:0000256" key="13">
    <source>
        <dbReference type="ARBA" id="ARBA00023098"/>
    </source>
</evidence>
<evidence type="ECO:0000256" key="7">
    <source>
        <dbReference type="ARBA" id="ARBA00022778"/>
    </source>
</evidence>
<feature type="transmembrane region" description="Helical" evidence="22">
    <location>
        <begin position="59"/>
        <end position="78"/>
    </location>
</feature>
<dbReference type="Proteomes" id="UP000193411">
    <property type="component" value="Unassembled WGS sequence"/>
</dbReference>
<dbReference type="EC" id="1.3.1.21" evidence="17"/>
<comment type="similarity">
    <text evidence="3">Belongs to the ERG4/ERG24 family.</text>
</comment>
<evidence type="ECO:0000256" key="4">
    <source>
        <dbReference type="ARBA" id="ARBA00022516"/>
    </source>
</evidence>
<comment type="subcellular location">
    <subcellularLocation>
        <location evidence="1">Membrane</location>
        <topology evidence="1">Multi-pass membrane protein</topology>
    </subcellularLocation>
</comment>